<sequence length="280" mass="30618">MYMIVQYSKWLLLDSDEFMELEELSPLLLAFPRLYAKTGRVFASTFRDNQSRTEKSRTFVPHDPLYPYNSNSNDTANSNGNSNGNNNGNSNGNNNGNEDVHLSLGHHSNENQLIRVGTASSSLHPMTRPDLQLKIDLHEHTAIPSSTIDTPVITRAPSDQQFDTDVNFIKSMSAHSDKLHPLPSLLFANLALAGDMAVSESPNSAEHAHVNPIAGSATNADTTTNANQTIANSPPITPHPDVTDQATVQLELVQQTTPVHGVEDHHRQVVDNGTDKSIVQ</sequence>
<evidence type="ECO:0000313" key="3">
    <source>
        <dbReference type="Proteomes" id="UP000023152"/>
    </source>
</evidence>
<feature type="region of interest" description="Disordered" evidence="1">
    <location>
        <begin position="257"/>
        <end position="280"/>
    </location>
</feature>
<dbReference type="Proteomes" id="UP000023152">
    <property type="component" value="Unassembled WGS sequence"/>
</dbReference>
<feature type="region of interest" description="Disordered" evidence="1">
    <location>
        <begin position="215"/>
        <end position="242"/>
    </location>
</feature>
<comment type="caution">
    <text evidence="2">The sequence shown here is derived from an EMBL/GenBank/DDBJ whole genome shotgun (WGS) entry which is preliminary data.</text>
</comment>
<gene>
    <name evidence="2" type="ORF">RFI_19638</name>
</gene>
<name>X6MX65_RETFI</name>
<keyword evidence="3" id="KW-1185">Reference proteome</keyword>
<protein>
    <submittedName>
        <fullName evidence="2">Uncharacterized protein</fullName>
    </submittedName>
</protein>
<reference evidence="2 3" key="1">
    <citation type="journal article" date="2013" name="Curr. Biol.">
        <title>The Genome of the Foraminiferan Reticulomyxa filosa.</title>
        <authorList>
            <person name="Glockner G."/>
            <person name="Hulsmann N."/>
            <person name="Schleicher M."/>
            <person name="Noegel A.A."/>
            <person name="Eichinger L."/>
            <person name="Gallinger C."/>
            <person name="Pawlowski J."/>
            <person name="Sierra R."/>
            <person name="Euteneuer U."/>
            <person name="Pillet L."/>
            <person name="Moustafa A."/>
            <person name="Platzer M."/>
            <person name="Groth M."/>
            <person name="Szafranski K."/>
            <person name="Schliwa M."/>
        </authorList>
    </citation>
    <scope>NUCLEOTIDE SEQUENCE [LARGE SCALE GENOMIC DNA]</scope>
</reference>
<proteinExistence type="predicted"/>
<dbReference type="AlphaFoldDB" id="X6MX65"/>
<evidence type="ECO:0000313" key="2">
    <source>
        <dbReference type="EMBL" id="ETO17680.1"/>
    </source>
</evidence>
<dbReference type="EMBL" id="ASPP01016184">
    <property type="protein sequence ID" value="ETO17680.1"/>
    <property type="molecule type" value="Genomic_DNA"/>
</dbReference>
<feature type="region of interest" description="Disordered" evidence="1">
    <location>
        <begin position="47"/>
        <end position="103"/>
    </location>
</feature>
<organism evidence="2 3">
    <name type="scientific">Reticulomyxa filosa</name>
    <dbReference type="NCBI Taxonomy" id="46433"/>
    <lineage>
        <taxon>Eukaryota</taxon>
        <taxon>Sar</taxon>
        <taxon>Rhizaria</taxon>
        <taxon>Retaria</taxon>
        <taxon>Foraminifera</taxon>
        <taxon>Monothalamids</taxon>
        <taxon>Reticulomyxidae</taxon>
        <taxon>Reticulomyxa</taxon>
    </lineage>
</organism>
<evidence type="ECO:0000256" key="1">
    <source>
        <dbReference type="SAM" id="MobiDB-lite"/>
    </source>
</evidence>
<accession>X6MX65</accession>
<feature type="compositionally biased region" description="Low complexity" evidence="1">
    <location>
        <begin position="69"/>
        <end position="97"/>
    </location>
</feature>
<feature type="compositionally biased region" description="Low complexity" evidence="1">
    <location>
        <begin position="217"/>
        <end position="232"/>
    </location>
</feature>